<gene>
    <name evidence="1" type="ORF">METZ01_LOCUS66215</name>
</gene>
<dbReference type="EMBL" id="UINC01004308">
    <property type="protein sequence ID" value="SVA13361.1"/>
    <property type="molecule type" value="Genomic_DNA"/>
</dbReference>
<dbReference type="AlphaFoldDB" id="A0A381TCZ1"/>
<protein>
    <submittedName>
        <fullName evidence="1">Uncharacterized protein</fullName>
    </submittedName>
</protein>
<accession>A0A381TCZ1</accession>
<sequence length="111" mass="11975">GSACGPDPVDDPSRATTCTELVEAGRAVAERVLAELGERTIADLEAVDSQAPFAPVEEIMRTDEFEARARALGCRARALELQGCRVYQGLSREARGDLARQYLAPYFEACG</sequence>
<name>A0A381TCZ1_9ZZZZ</name>
<organism evidence="1">
    <name type="scientific">marine metagenome</name>
    <dbReference type="NCBI Taxonomy" id="408172"/>
    <lineage>
        <taxon>unclassified sequences</taxon>
        <taxon>metagenomes</taxon>
        <taxon>ecological metagenomes</taxon>
    </lineage>
</organism>
<evidence type="ECO:0000313" key="1">
    <source>
        <dbReference type="EMBL" id="SVA13361.1"/>
    </source>
</evidence>
<feature type="non-terminal residue" evidence="1">
    <location>
        <position position="1"/>
    </location>
</feature>
<proteinExistence type="predicted"/>
<reference evidence="1" key="1">
    <citation type="submission" date="2018-05" db="EMBL/GenBank/DDBJ databases">
        <authorList>
            <person name="Lanie J.A."/>
            <person name="Ng W.-L."/>
            <person name="Kazmierczak K.M."/>
            <person name="Andrzejewski T.M."/>
            <person name="Davidsen T.M."/>
            <person name="Wayne K.J."/>
            <person name="Tettelin H."/>
            <person name="Glass J.I."/>
            <person name="Rusch D."/>
            <person name="Podicherti R."/>
            <person name="Tsui H.-C.T."/>
            <person name="Winkler M.E."/>
        </authorList>
    </citation>
    <scope>NUCLEOTIDE SEQUENCE</scope>
</reference>